<dbReference type="SUPFAM" id="SSF160996">
    <property type="entry name" value="HI0933 insert domain-like"/>
    <property type="match status" value="1"/>
</dbReference>
<dbReference type="PRINTS" id="PR00411">
    <property type="entry name" value="PNDRDTASEI"/>
</dbReference>
<dbReference type="Gene3D" id="3.50.50.60">
    <property type="entry name" value="FAD/NAD(P)-binding domain"/>
    <property type="match status" value="1"/>
</dbReference>
<dbReference type="InterPro" id="IPR057661">
    <property type="entry name" value="RsdA/BaiN/AoA(So)_Rossmann"/>
</dbReference>
<dbReference type="Gene3D" id="2.40.30.10">
    <property type="entry name" value="Translation factors"/>
    <property type="match status" value="1"/>
</dbReference>
<dbReference type="InterPro" id="IPR055178">
    <property type="entry name" value="RsdA/BaiN/AoA(So)-like_dom"/>
</dbReference>
<evidence type="ECO:0000256" key="2">
    <source>
        <dbReference type="ARBA" id="ARBA00022630"/>
    </source>
</evidence>
<dbReference type="STRING" id="168935.AUP42_06335"/>
<dbReference type="NCBIfam" id="TIGR00275">
    <property type="entry name" value="aminoacetone oxidase family FAD-binding enzyme"/>
    <property type="match status" value="1"/>
</dbReference>
<keyword evidence="3" id="KW-0274">FAD</keyword>
<comment type="caution">
    <text evidence="6">The sequence shown here is derived from an EMBL/GenBank/DDBJ whole genome shotgun (WGS) entry which is preliminary data.</text>
</comment>
<dbReference type="InterPro" id="IPR023166">
    <property type="entry name" value="BaiN-like_dom_sf"/>
</dbReference>
<evidence type="ECO:0000313" key="6">
    <source>
        <dbReference type="EMBL" id="HCW69229.1"/>
    </source>
</evidence>
<dbReference type="PANTHER" id="PTHR42887:SF2">
    <property type="entry name" value="OS12G0638800 PROTEIN"/>
    <property type="match status" value="1"/>
</dbReference>
<feature type="domain" description="RsdA/BaiN/AoA(So)-like insert" evidence="5">
    <location>
        <begin position="190"/>
        <end position="339"/>
    </location>
</feature>
<evidence type="ECO:0000313" key="7">
    <source>
        <dbReference type="Proteomes" id="UP000264179"/>
    </source>
</evidence>
<dbReference type="Pfam" id="PF03486">
    <property type="entry name" value="HI0933_like"/>
    <property type="match status" value="1"/>
</dbReference>
<proteinExistence type="predicted"/>
<evidence type="ECO:0000259" key="5">
    <source>
        <dbReference type="Pfam" id="PF22780"/>
    </source>
</evidence>
<evidence type="ECO:0000256" key="3">
    <source>
        <dbReference type="ARBA" id="ARBA00022827"/>
    </source>
</evidence>
<dbReference type="PANTHER" id="PTHR42887">
    <property type="entry name" value="OS12G0638800 PROTEIN"/>
    <property type="match status" value="1"/>
</dbReference>
<evidence type="ECO:0000259" key="4">
    <source>
        <dbReference type="Pfam" id="PF03486"/>
    </source>
</evidence>
<dbReference type="PRINTS" id="PR00368">
    <property type="entry name" value="FADPNR"/>
</dbReference>
<dbReference type="InterPro" id="IPR004792">
    <property type="entry name" value="BaiN-like"/>
</dbReference>
<dbReference type="EMBL" id="DPOP01000146">
    <property type="protein sequence ID" value="HCW69229.1"/>
    <property type="molecule type" value="Genomic_DNA"/>
</dbReference>
<dbReference type="Pfam" id="PF22780">
    <property type="entry name" value="HI0933_like_1st"/>
    <property type="match status" value="1"/>
</dbReference>
<dbReference type="InterPro" id="IPR036188">
    <property type="entry name" value="FAD/NAD-bd_sf"/>
</dbReference>
<sequence>MKNIDVLVIGAGAAGLMCAIEAGKRGRSVVVVDHSDKPAEKIRISGGGRCNFTNIHTSPENFLSQNKRFCVSALKRYTQHDFIEMVNHHEISWHEKTLGQLFCDESSFQIIDMLLDECDAADVTIRLNTEISNIIRRDDGGFDVTTRTGAQWTCASLVVACGGLSIPKIGATGFGYQIARQFGLNIIPTRAALVPLTFDPELRAQMGQLSGISVDAVVQCNKKQFREGLLFTHRGLSGPSILQISSYCDEGDGIVVNLNPEEDAFDLLKSAKSETPKQAVHTVLSRILPNRLAQMITARHDLERPIGETGDKALRKLAMNVNQWAVMPNGTEGYRTAEVTIGGVDTNELSSKTMECRSVPGLYFIGEVVDVTGHLGGFNFQWAWSSGWSAGQVA</sequence>
<dbReference type="Gene3D" id="1.10.8.260">
    <property type="entry name" value="HI0933 insert domain-like"/>
    <property type="match status" value="1"/>
</dbReference>
<name>A0A3D5NCT4_9PROT</name>
<reference evidence="6 7" key="1">
    <citation type="journal article" date="2018" name="Nat. Biotechnol.">
        <title>A standardized bacterial taxonomy based on genome phylogeny substantially revises the tree of life.</title>
        <authorList>
            <person name="Parks D.H."/>
            <person name="Chuvochina M."/>
            <person name="Waite D.W."/>
            <person name="Rinke C."/>
            <person name="Skarshewski A."/>
            <person name="Chaumeil P.A."/>
            <person name="Hugenholtz P."/>
        </authorList>
    </citation>
    <scope>NUCLEOTIDE SEQUENCE [LARGE SCALE GENOMIC DNA]</scope>
    <source>
        <strain evidence="6">UBA9881</strain>
    </source>
</reference>
<keyword evidence="2" id="KW-0285">Flavoprotein</keyword>
<protein>
    <submittedName>
        <fullName evidence="6">Aminoacetone oxidase family FAD-binding enzyme</fullName>
    </submittedName>
</protein>
<feature type="domain" description="RsdA/BaiN/AoA(So)-like Rossmann fold-like" evidence="4">
    <location>
        <begin position="5"/>
        <end position="392"/>
    </location>
</feature>
<accession>A0A3D5NCT4</accession>
<dbReference type="AlphaFoldDB" id="A0A3D5NCT4"/>
<dbReference type="Proteomes" id="UP000264179">
    <property type="component" value="Unassembled WGS sequence"/>
</dbReference>
<gene>
    <name evidence="6" type="ORF">DHR80_18905</name>
</gene>
<dbReference type="RefSeq" id="WP_277278724.1">
    <property type="nucleotide sequence ID" value="NZ_DPOP01000146.1"/>
</dbReference>
<dbReference type="SUPFAM" id="SSF51905">
    <property type="entry name" value="FAD/NAD(P)-binding domain"/>
    <property type="match status" value="1"/>
</dbReference>
<organism evidence="6 7">
    <name type="scientific">Thalassospira lucentensis</name>
    <dbReference type="NCBI Taxonomy" id="168935"/>
    <lineage>
        <taxon>Bacteria</taxon>
        <taxon>Pseudomonadati</taxon>
        <taxon>Pseudomonadota</taxon>
        <taxon>Alphaproteobacteria</taxon>
        <taxon>Rhodospirillales</taxon>
        <taxon>Thalassospiraceae</taxon>
        <taxon>Thalassospira</taxon>
    </lineage>
</organism>
<comment type="cofactor">
    <cofactor evidence="1">
        <name>FAD</name>
        <dbReference type="ChEBI" id="CHEBI:57692"/>
    </cofactor>
</comment>
<evidence type="ECO:0000256" key="1">
    <source>
        <dbReference type="ARBA" id="ARBA00001974"/>
    </source>
</evidence>